<comment type="caution">
    <text evidence="1">The sequence shown here is derived from an EMBL/GenBank/DDBJ whole genome shotgun (WGS) entry which is preliminary data.</text>
</comment>
<dbReference type="Proteomes" id="UP001177021">
    <property type="component" value="Unassembled WGS sequence"/>
</dbReference>
<accession>A0ACB0IP26</accession>
<dbReference type="EMBL" id="CASHSV030000002">
    <property type="protein sequence ID" value="CAJ2633952.1"/>
    <property type="molecule type" value="Genomic_DNA"/>
</dbReference>
<name>A0ACB0IP26_TRIPR</name>
<sequence length="204" mass="24213">MENSTKRNEALEYLKAVEVEFQHDRVKHGVFMQMLKDYKDEKIDIGGIKVRVKGLFKEHTNLILGFNTFLPKEHQITPNLEDEDASAFIKAVKDAFQDNRENFVKYLDIIYDWKYKRVDRVRIRSVVTRMKELLKEHIDLYFGFEAFLSPTEYSAITGNQFKVDDSKKKIMRSEAENERSNKPSKKLKIDNNNDNDNDQLQYHR</sequence>
<reference evidence="1" key="1">
    <citation type="submission" date="2023-10" db="EMBL/GenBank/DDBJ databases">
        <authorList>
            <person name="Rodriguez Cubillos JULIANA M."/>
            <person name="De Vega J."/>
        </authorList>
    </citation>
    <scope>NUCLEOTIDE SEQUENCE</scope>
</reference>
<keyword evidence="2" id="KW-1185">Reference proteome</keyword>
<evidence type="ECO:0000313" key="1">
    <source>
        <dbReference type="EMBL" id="CAJ2633952.1"/>
    </source>
</evidence>
<protein>
    <submittedName>
        <fullName evidence="1">Uncharacterized protein</fullName>
    </submittedName>
</protein>
<organism evidence="1 2">
    <name type="scientific">Trifolium pratense</name>
    <name type="common">Red clover</name>
    <dbReference type="NCBI Taxonomy" id="57577"/>
    <lineage>
        <taxon>Eukaryota</taxon>
        <taxon>Viridiplantae</taxon>
        <taxon>Streptophyta</taxon>
        <taxon>Embryophyta</taxon>
        <taxon>Tracheophyta</taxon>
        <taxon>Spermatophyta</taxon>
        <taxon>Magnoliopsida</taxon>
        <taxon>eudicotyledons</taxon>
        <taxon>Gunneridae</taxon>
        <taxon>Pentapetalae</taxon>
        <taxon>rosids</taxon>
        <taxon>fabids</taxon>
        <taxon>Fabales</taxon>
        <taxon>Fabaceae</taxon>
        <taxon>Papilionoideae</taxon>
        <taxon>50 kb inversion clade</taxon>
        <taxon>NPAAA clade</taxon>
        <taxon>Hologalegina</taxon>
        <taxon>IRL clade</taxon>
        <taxon>Trifolieae</taxon>
        <taxon>Trifolium</taxon>
    </lineage>
</organism>
<evidence type="ECO:0000313" key="2">
    <source>
        <dbReference type="Proteomes" id="UP001177021"/>
    </source>
</evidence>
<gene>
    <name evidence="1" type="ORF">MILVUS5_LOCUS4965</name>
</gene>
<proteinExistence type="predicted"/>